<accession>A0ACB8B138</accession>
<gene>
    <name evidence="1" type="ORF">BV22DRAFT_864026</name>
</gene>
<evidence type="ECO:0000313" key="1">
    <source>
        <dbReference type="EMBL" id="KAH7919387.1"/>
    </source>
</evidence>
<comment type="caution">
    <text evidence="1">The sequence shown here is derived from an EMBL/GenBank/DDBJ whole genome shotgun (WGS) entry which is preliminary data.</text>
</comment>
<reference evidence="1" key="1">
    <citation type="journal article" date="2021" name="New Phytol.">
        <title>Evolutionary innovations through gain and loss of genes in the ectomycorrhizal Boletales.</title>
        <authorList>
            <person name="Wu G."/>
            <person name="Miyauchi S."/>
            <person name="Morin E."/>
            <person name="Kuo A."/>
            <person name="Drula E."/>
            <person name="Varga T."/>
            <person name="Kohler A."/>
            <person name="Feng B."/>
            <person name="Cao Y."/>
            <person name="Lipzen A."/>
            <person name="Daum C."/>
            <person name="Hundley H."/>
            <person name="Pangilinan J."/>
            <person name="Johnson J."/>
            <person name="Barry K."/>
            <person name="LaButti K."/>
            <person name="Ng V."/>
            <person name="Ahrendt S."/>
            <person name="Min B."/>
            <person name="Choi I.G."/>
            <person name="Park H."/>
            <person name="Plett J.M."/>
            <person name="Magnuson J."/>
            <person name="Spatafora J.W."/>
            <person name="Nagy L.G."/>
            <person name="Henrissat B."/>
            <person name="Grigoriev I.V."/>
            <person name="Yang Z.L."/>
            <person name="Xu J."/>
            <person name="Martin F.M."/>
        </authorList>
    </citation>
    <scope>NUCLEOTIDE SEQUENCE</scope>
    <source>
        <strain evidence="1">KUC20120723A-06</strain>
    </source>
</reference>
<keyword evidence="2" id="KW-1185">Reference proteome</keyword>
<organism evidence="1 2">
    <name type="scientific">Leucogyrophana mollusca</name>
    <dbReference type="NCBI Taxonomy" id="85980"/>
    <lineage>
        <taxon>Eukaryota</taxon>
        <taxon>Fungi</taxon>
        <taxon>Dikarya</taxon>
        <taxon>Basidiomycota</taxon>
        <taxon>Agaricomycotina</taxon>
        <taxon>Agaricomycetes</taxon>
        <taxon>Agaricomycetidae</taxon>
        <taxon>Boletales</taxon>
        <taxon>Boletales incertae sedis</taxon>
        <taxon>Leucogyrophana</taxon>
    </lineage>
</organism>
<sequence>MAVTYDYKVTTRDGLPVGCVQEFAGVLAIELAPERAMMFAVPPPRKFFGSASSGRREYPRLRCLLVQCLPAWVPGVAFKRKTALCQDLATEVESAPQFHGEKNRWNITLPFVNRMAFWLTLVLGFIPGRRYIRPLDGI</sequence>
<evidence type="ECO:0000313" key="2">
    <source>
        <dbReference type="Proteomes" id="UP000790709"/>
    </source>
</evidence>
<dbReference type="EMBL" id="MU266665">
    <property type="protein sequence ID" value="KAH7919387.1"/>
    <property type="molecule type" value="Genomic_DNA"/>
</dbReference>
<proteinExistence type="predicted"/>
<name>A0ACB8B138_9AGAM</name>
<protein>
    <submittedName>
        <fullName evidence="1">Uncharacterized protein</fullName>
    </submittedName>
</protein>
<dbReference type="Proteomes" id="UP000790709">
    <property type="component" value="Unassembled WGS sequence"/>
</dbReference>